<evidence type="ECO:0000256" key="3">
    <source>
        <dbReference type="ARBA" id="ARBA00023237"/>
    </source>
</evidence>
<dbReference type="InterPro" id="IPR036942">
    <property type="entry name" value="Beta-barrel_TonB_sf"/>
</dbReference>
<accession>A0A5S5DUM6</accession>
<evidence type="ECO:0000256" key="1">
    <source>
        <dbReference type="ARBA" id="ARBA00004442"/>
    </source>
</evidence>
<keyword evidence="9" id="KW-1185">Reference proteome</keyword>
<dbReference type="PANTHER" id="PTHR40980">
    <property type="entry name" value="PLUG DOMAIN-CONTAINING PROTEIN"/>
    <property type="match status" value="1"/>
</dbReference>
<dbReference type="InterPro" id="IPR037066">
    <property type="entry name" value="Plug_dom_sf"/>
</dbReference>
<dbReference type="PANTHER" id="PTHR40980:SF5">
    <property type="entry name" value="TONB-DEPENDENT RECEPTOR"/>
    <property type="match status" value="1"/>
</dbReference>
<feature type="chain" id="PRO_5024343040" evidence="5">
    <location>
        <begin position="19"/>
        <end position="932"/>
    </location>
</feature>
<sequence>MKKILLIALLSICQFAFSQNKGIVTGTVTDKEMSGEPLPFANVFIKGTSIGGTTDMDGKYTISVPAGNHTIVFSFVGYETIEKTITIIAGQTLTLNQEVGASQGVALDEVQINASVNKEKESALLLEQKKAVSIKTSIGAQELSRKGVSDVATAVTKTTGISKQEGTGSVFVRGLGDRYNVTTLNGLPLPSNDPSKKNIDLGIFSTDIVEFIGIDKTYDVQNYGDFSGANIDISSKNYKGKGFIEIGLGLGGNTEAISVDNFYLNDGPNTSGFYNTNYPAFPLNNYNFVTSWDREESNPPFYNSMSLKGGDSFQLGKDTRLNIFAVGSFDNNFKYKEGVSRGSVNVSGVARRDYNFNSYAYNTNTTTMGNLQLKHKQHTFKYNGLFINTSSQKQDEYNGTVDAFDYAPNGGAFVQRATFDRTKLFIHQLLGDHKFGKQFEVNWGGSYNFVDNDTPNRRQVIVTPDDWNQPDGPKSFQLTNNDSDNHRFYQELEEEELATNISTTFKFNPNEDEEYMSKIKMGYSGRFKTVDFKSTQFNFRINRSGSTVQPIIDDVYDLDSYFNQENFNAGLFSIRTFRGGLGTTGVNVLFPQTFGGKQDINAAFISFEHKFSSKFTAILGVRGEKITQTLSFNTSLSSGNSDLDEFEILPMLTMKYILNEDQNLKLAVSKTYTLPQYKERAQFQFEEVTQSFIGNPALYLSTDYNFDLKWDYFPTRNEIISLGVFGKYIQDPINDVTINSASNDVSWVNSGEKATAFGVEFEMRKNIFEKEKDDSFGSNLDAGLNISYMYSNQDLDGNKVIQETDAAGFPLSVDFTENESRLSGASDLLLNADVSYMKNFRNDKNIQGTLAFNYFSDRIFALGTEGKGNLIDSSVGTLDFILKTKLNKNLGLGLSAKNLLNPTIERKQELQNVIVSSYKAGVDLKLSLSYNF</sequence>
<dbReference type="InterPro" id="IPR012910">
    <property type="entry name" value="Plug_dom"/>
</dbReference>
<keyword evidence="8" id="KW-0675">Receptor</keyword>
<evidence type="ECO:0000259" key="7">
    <source>
        <dbReference type="Pfam" id="PF07715"/>
    </source>
</evidence>
<dbReference type="Gene3D" id="2.60.40.1120">
    <property type="entry name" value="Carboxypeptidase-like, regulatory domain"/>
    <property type="match status" value="1"/>
</dbReference>
<dbReference type="Gene3D" id="2.40.170.20">
    <property type="entry name" value="TonB-dependent receptor, beta-barrel domain"/>
    <property type="match status" value="1"/>
</dbReference>
<dbReference type="InterPro" id="IPR000531">
    <property type="entry name" value="Beta-barrel_TonB"/>
</dbReference>
<evidence type="ECO:0000256" key="2">
    <source>
        <dbReference type="ARBA" id="ARBA00023136"/>
    </source>
</evidence>
<keyword evidence="2 4" id="KW-0472">Membrane</keyword>
<dbReference type="RefSeq" id="WP_148868354.1">
    <property type="nucleotide sequence ID" value="NZ_VNIA01000001.1"/>
</dbReference>
<keyword evidence="4" id="KW-0798">TonB box</keyword>
<dbReference type="Pfam" id="PF07715">
    <property type="entry name" value="Plug"/>
    <property type="match status" value="1"/>
</dbReference>
<evidence type="ECO:0000256" key="4">
    <source>
        <dbReference type="RuleBase" id="RU003357"/>
    </source>
</evidence>
<dbReference type="GO" id="GO:0009279">
    <property type="term" value="C:cell outer membrane"/>
    <property type="evidence" value="ECO:0007669"/>
    <property type="project" value="UniProtKB-SubCell"/>
</dbReference>
<feature type="domain" description="TonB-dependent receptor plug" evidence="7">
    <location>
        <begin position="130"/>
        <end position="216"/>
    </location>
</feature>
<reference evidence="8 9" key="1">
    <citation type="submission" date="2019-07" db="EMBL/GenBank/DDBJ databases">
        <title>Genomic Encyclopedia of Type Strains, Phase IV (KMG-IV): sequencing the most valuable type-strain genomes for metagenomic binning, comparative biology and taxonomic classification.</title>
        <authorList>
            <person name="Goeker M."/>
        </authorList>
    </citation>
    <scope>NUCLEOTIDE SEQUENCE [LARGE SCALE GENOMIC DNA]</scope>
    <source>
        <strain evidence="8 9">DSM 18961</strain>
    </source>
</reference>
<dbReference type="Pfam" id="PF00593">
    <property type="entry name" value="TonB_dep_Rec_b-barrel"/>
    <property type="match status" value="1"/>
</dbReference>
<proteinExistence type="inferred from homology"/>
<name>A0A5S5DUM6_9FLAO</name>
<dbReference type="AlphaFoldDB" id="A0A5S5DUM6"/>
<dbReference type="Gene3D" id="2.170.130.10">
    <property type="entry name" value="TonB-dependent receptor, plug domain"/>
    <property type="match status" value="1"/>
</dbReference>
<feature type="domain" description="TonB-dependent receptor-like beta-barrel" evidence="6">
    <location>
        <begin position="447"/>
        <end position="899"/>
    </location>
</feature>
<dbReference type="EMBL" id="VNIA01000001">
    <property type="protein sequence ID" value="TYP99643.1"/>
    <property type="molecule type" value="Genomic_DNA"/>
</dbReference>
<keyword evidence="3" id="KW-0998">Cell outer membrane</keyword>
<comment type="caution">
    <text evidence="8">The sequence shown here is derived from an EMBL/GenBank/DDBJ whole genome shotgun (WGS) entry which is preliminary data.</text>
</comment>
<dbReference type="InterPro" id="IPR008969">
    <property type="entry name" value="CarboxyPept-like_regulatory"/>
</dbReference>
<dbReference type="SUPFAM" id="SSF49464">
    <property type="entry name" value="Carboxypeptidase regulatory domain-like"/>
    <property type="match status" value="1"/>
</dbReference>
<dbReference type="SUPFAM" id="SSF56935">
    <property type="entry name" value="Porins"/>
    <property type="match status" value="1"/>
</dbReference>
<keyword evidence="5" id="KW-0732">Signal</keyword>
<dbReference type="Pfam" id="PF13715">
    <property type="entry name" value="CarbopepD_reg_2"/>
    <property type="match status" value="1"/>
</dbReference>
<comment type="similarity">
    <text evidence="4">Belongs to the TonB-dependent receptor family.</text>
</comment>
<evidence type="ECO:0000313" key="8">
    <source>
        <dbReference type="EMBL" id="TYP99643.1"/>
    </source>
</evidence>
<feature type="signal peptide" evidence="5">
    <location>
        <begin position="1"/>
        <end position="18"/>
    </location>
</feature>
<organism evidence="8 9">
    <name type="scientific">Tenacibaculum adriaticum</name>
    <dbReference type="NCBI Taxonomy" id="413713"/>
    <lineage>
        <taxon>Bacteria</taxon>
        <taxon>Pseudomonadati</taxon>
        <taxon>Bacteroidota</taxon>
        <taxon>Flavobacteriia</taxon>
        <taxon>Flavobacteriales</taxon>
        <taxon>Flavobacteriaceae</taxon>
        <taxon>Tenacibaculum</taxon>
    </lineage>
</organism>
<gene>
    <name evidence="8" type="ORF">C7447_101243</name>
</gene>
<evidence type="ECO:0000259" key="6">
    <source>
        <dbReference type="Pfam" id="PF00593"/>
    </source>
</evidence>
<dbReference type="OrthoDB" id="9768470at2"/>
<dbReference type="Proteomes" id="UP000323136">
    <property type="component" value="Unassembled WGS sequence"/>
</dbReference>
<protein>
    <submittedName>
        <fullName evidence="8">Outer membrane receptor protein involved in Fe transport</fullName>
    </submittedName>
</protein>
<comment type="subcellular location">
    <subcellularLocation>
        <location evidence="1 4">Cell outer membrane</location>
    </subcellularLocation>
</comment>
<evidence type="ECO:0000256" key="5">
    <source>
        <dbReference type="SAM" id="SignalP"/>
    </source>
</evidence>
<evidence type="ECO:0000313" key="9">
    <source>
        <dbReference type="Proteomes" id="UP000323136"/>
    </source>
</evidence>